<dbReference type="InterPro" id="IPR004474">
    <property type="entry name" value="LytR_CpsA_psr"/>
</dbReference>
<dbReference type="Gene3D" id="3.40.630.190">
    <property type="entry name" value="LCP protein"/>
    <property type="match status" value="1"/>
</dbReference>
<dbReference type="Pfam" id="PF13399">
    <property type="entry name" value="LytR_C"/>
    <property type="match status" value="1"/>
</dbReference>
<proteinExistence type="inferred from homology"/>
<keyword evidence="6" id="KW-1185">Reference proteome</keyword>
<dbReference type="InterPro" id="IPR050922">
    <property type="entry name" value="LytR/CpsA/Psr_CW_biosynth"/>
</dbReference>
<dbReference type="Gene3D" id="3.30.70.2390">
    <property type="match status" value="1"/>
</dbReference>
<dbReference type="NCBIfam" id="TIGR00350">
    <property type="entry name" value="lytR_cpsA_psr"/>
    <property type="match status" value="1"/>
</dbReference>
<feature type="domain" description="LytR/CpsA/Psr regulator C-terminal" evidence="4">
    <location>
        <begin position="360"/>
        <end position="445"/>
    </location>
</feature>
<evidence type="ECO:0000313" key="6">
    <source>
        <dbReference type="Proteomes" id="UP000185696"/>
    </source>
</evidence>
<evidence type="ECO:0000256" key="2">
    <source>
        <dbReference type="SAM" id="MobiDB-lite"/>
    </source>
</evidence>
<name>A0A7Z0WPK6_9PSEU</name>
<reference evidence="5 6" key="1">
    <citation type="submission" date="2016-12" db="EMBL/GenBank/DDBJ databases">
        <title>The draft genome sequence of Actinophytocola xinjiangensis.</title>
        <authorList>
            <person name="Wang W."/>
            <person name="Yuan L."/>
        </authorList>
    </citation>
    <scope>NUCLEOTIDE SEQUENCE [LARGE SCALE GENOMIC DNA]</scope>
    <source>
        <strain evidence="5 6">CGMCC 4.4663</strain>
    </source>
</reference>
<feature type="compositionally biased region" description="Polar residues" evidence="2">
    <location>
        <begin position="467"/>
        <end position="480"/>
    </location>
</feature>
<sequence>MLAGAKVALTVLSVLVLAATGYYWGRIEEFRASLTTADVIGGLEERPADGAVDILMVGMDSRTDARGNPLSDEQLRMLSAGVSDGELNTDTLIMIRIPNDGGKAYAVSMPRDSYVDIPGYGEHKINSAYLRAKNDAMERLEEEGVTDDADLQVRSNRDGAKKLIATVEQLTGATIDRYAEVNLLGFYDITKAIGGIEVCLKAPVDDWRSGARFPAGKQNLSGVAALAFVRQRHGLPNGDLDRIVRQQVFLNGMAKKVFSQDLLAPGSDTLDRLQDAIGKSVVLSKDWNVVEFAQDMMDLTGGKMSFQTIPVGTPDLDTPEDGSAVEVDPDEVQEFVAGLVGTKATSSPAPPDDSSTSPSQITVNVRNATGQTGLADSVASSLADEGFTRGEVGNAQARERTVVRHAAGEQALGQQVAESLGGSVLVERDENLAEGSVTVLLGSDFSGPGTNNGFAAKPLLRLDPARTAQQDQPDANGCVN</sequence>
<accession>A0A7Z0WPK6</accession>
<evidence type="ECO:0000256" key="1">
    <source>
        <dbReference type="ARBA" id="ARBA00006068"/>
    </source>
</evidence>
<gene>
    <name evidence="5" type="ORF">BLA60_11275</name>
</gene>
<comment type="similarity">
    <text evidence="1">Belongs to the LytR/CpsA/Psr (LCP) family.</text>
</comment>
<feature type="region of interest" description="Disordered" evidence="2">
    <location>
        <begin position="442"/>
        <end position="480"/>
    </location>
</feature>
<dbReference type="Proteomes" id="UP000185696">
    <property type="component" value="Unassembled WGS sequence"/>
</dbReference>
<dbReference type="PANTHER" id="PTHR33392">
    <property type="entry name" value="POLYISOPRENYL-TEICHOIC ACID--PEPTIDOGLYCAN TEICHOIC ACID TRANSFERASE TAGU"/>
    <property type="match status" value="1"/>
</dbReference>
<feature type="domain" description="Cell envelope-related transcriptional attenuator" evidence="3">
    <location>
        <begin position="88"/>
        <end position="257"/>
    </location>
</feature>
<evidence type="ECO:0008006" key="7">
    <source>
        <dbReference type="Google" id="ProtNLM"/>
    </source>
</evidence>
<comment type="caution">
    <text evidence="5">The sequence shown here is derived from an EMBL/GenBank/DDBJ whole genome shotgun (WGS) entry which is preliminary data.</text>
</comment>
<dbReference type="AlphaFoldDB" id="A0A7Z0WPK6"/>
<dbReference type="InterPro" id="IPR027381">
    <property type="entry name" value="LytR/CpsA/Psr_C"/>
</dbReference>
<evidence type="ECO:0000313" key="5">
    <source>
        <dbReference type="EMBL" id="OLF11750.1"/>
    </source>
</evidence>
<organism evidence="5 6">
    <name type="scientific">Actinophytocola xinjiangensis</name>
    <dbReference type="NCBI Taxonomy" id="485602"/>
    <lineage>
        <taxon>Bacteria</taxon>
        <taxon>Bacillati</taxon>
        <taxon>Actinomycetota</taxon>
        <taxon>Actinomycetes</taxon>
        <taxon>Pseudonocardiales</taxon>
        <taxon>Pseudonocardiaceae</taxon>
    </lineage>
</organism>
<dbReference type="PANTHER" id="PTHR33392:SF6">
    <property type="entry name" value="POLYISOPRENYL-TEICHOIC ACID--PEPTIDOGLYCAN TEICHOIC ACID TRANSFERASE TAGU"/>
    <property type="match status" value="1"/>
</dbReference>
<evidence type="ECO:0000259" key="4">
    <source>
        <dbReference type="Pfam" id="PF13399"/>
    </source>
</evidence>
<protein>
    <recommendedName>
        <fullName evidence="7">LytR family transcriptional attenuator</fullName>
    </recommendedName>
</protein>
<dbReference type="Pfam" id="PF03816">
    <property type="entry name" value="LytR_cpsA_psr"/>
    <property type="match status" value="1"/>
</dbReference>
<evidence type="ECO:0000259" key="3">
    <source>
        <dbReference type="Pfam" id="PF03816"/>
    </source>
</evidence>
<dbReference type="EMBL" id="MSIF01000004">
    <property type="protein sequence ID" value="OLF11750.1"/>
    <property type="molecule type" value="Genomic_DNA"/>
</dbReference>